<evidence type="ECO:0000313" key="4">
    <source>
        <dbReference type="Proteomes" id="UP001189429"/>
    </source>
</evidence>
<dbReference type="PANTHER" id="PTHR12905:SF0">
    <property type="entry name" value="CALCINEURIN-LIKE PHOSPHOESTERASE DOMAIN-CONTAINING PROTEIN"/>
    <property type="match status" value="1"/>
</dbReference>
<dbReference type="Gene3D" id="3.60.21.10">
    <property type="match status" value="1"/>
</dbReference>
<feature type="domain" description="Calcineurin-like phosphoesterase" evidence="2">
    <location>
        <begin position="88"/>
        <end position="280"/>
    </location>
</feature>
<protein>
    <recommendedName>
        <fullName evidence="2">Calcineurin-like phosphoesterase domain-containing protein</fullName>
    </recommendedName>
</protein>
<feature type="region of interest" description="Disordered" evidence="1">
    <location>
        <begin position="321"/>
        <end position="346"/>
    </location>
</feature>
<evidence type="ECO:0000259" key="2">
    <source>
        <dbReference type="Pfam" id="PF00149"/>
    </source>
</evidence>
<accession>A0ABN9VDP7</accession>
<evidence type="ECO:0000313" key="3">
    <source>
        <dbReference type="EMBL" id="CAK0871238.1"/>
    </source>
</evidence>
<reference evidence="3" key="1">
    <citation type="submission" date="2023-10" db="EMBL/GenBank/DDBJ databases">
        <authorList>
            <person name="Chen Y."/>
            <person name="Shah S."/>
            <person name="Dougan E. K."/>
            <person name="Thang M."/>
            <person name="Chan C."/>
        </authorList>
    </citation>
    <scope>NUCLEOTIDE SEQUENCE [LARGE SCALE GENOMIC DNA]</scope>
</reference>
<dbReference type="Pfam" id="PF00149">
    <property type="entry name" value="Metallophos"/>
    <property type="match status" value="1"/>
</dbReference>
<dbReference type="PANTHER" id="PTHR12905">
    <property type="entry name" value="METALLOPHOSPHOESTERASE"/>
    <property type="match status" value="1"/>
</dbReference>
<proteinExistence type="predicted"/>
<organism evidence="3 4">
    <name type="scientific">Prorocentrum cordatum</name>
    <dbReference type="NCBI Taxonomy" id="2364126"/>
    <lineage>
        <taxon>Eukaryota</taxon>
        <taxon>Sar</taxon>
        <taxon>Alveolata</taxon>
        <taxon>Dinophyceae</taxon>
        <taxon>Prorocentrales</taxon>
        <taxon>Prorocentraceae</taxon>
        <taxon>Prorocentrum</taxon>
    </lineage>
</organism>
<comment type="caution">
    <text evidence="3">The sequence shown here is derived from an EMBL/GenBank/DDBJ whole genome shotgun (WGS) entry which is preliminary data.</text>
</comment>
<dbReference type="InterPro" id="IPR029052">
    <property type="entry name" value="Metallo-depent_PP-like"/>
</dbReference>
<sequence>MEPGQPTDTPMPRELLVGQQVVVPGRGTGTLAVENGLPNGDGTWNVDFDDSTEGNVPRECVQVPDPARHAWRVITDPRSEPKIDGWTRFVCFSDTHGKHRSIPSSHIVEGDVLLHAGDFSNTGEPQQVKDLAEWLAQYPAAHKVVIAGNHDVTFHADYYKRAWERYHRVQEDVEATRALLTGPSSPCIYLEDAATDVLGYQIYGSPWQPEFCDWAFNLEPGELAPKWAQIPRDVDILMTHGPPLGIGDKTFLGKRAGCDHLLSAVRQRPVTVHVAGHIHEGYGTVADGDVLFVNASTCTLKYKPMNKPVVFDLPPAAELRRARRPPAAPAGAAAAPQPEPVSMEFP</sequence>
<dbReference type="EMBL" id="CAUYUJ010017049">
    <property type="protein sequence ID" value="CAK0871238.1"/>
    <property type="molecule type" value="Genomic_DNA"/>
</dbReference>
<dbReference type="SUPFAM" id="SSF56300">
    <property type="entry name" value="Metallo-dependent phosphatases"/>
    <property type="match status" value="1"/>
</dbReference>
<dbReference type="InterPro" id="IPR004843">
    <property type="entry name" value="Calcineurin-like_PHP"/>
</dbReference>
<gene>
    <name evidence="3" type="ORF">PCOR1329_LOCUS57132</name>
</gene>
<name>A0ABN9VDP7_9DINO</name>
<evidence type="ECO:0000256" key="1">
    <source>
        <dbReference type="SAM" id="MobiDB-lite"/>
    </source>
</evidence>
<dbReference type="CDD" id="cd07379">
    <property type="entry name" value="MPP_239FB"/>
    <property type="match status" value="1"/>
</dbReference>
<dbReference type="Proteomes" id="UP001189429">
    <property type="component" value="Unassembled WGS sequence"/>
</dbReference>
<dbReference type="InterPro" id="IPR051693">
    <property type="entry name" value="UPF0046_metallophosphoest"/>
</dbReference>
<keyword evidence="4" id="KW-1185">Reference proteome</keyword>